<dbReference type="Gene3D" id="3.30.428.10">
    <property type="entry name" value="HIT-like"/>
    <property type="match status" value="1"/>
</dbReference>
<reference evidence="3 4" key="1">
    <citation type="journal article" date="2018" name="Nat. Biotechnol.">
        <title>A standardized bacterial taxonomy based on genome phylogeny substantially revises the tree of life.</title>
        <authorList>
            <person name="Parks D.H."/>
            <person name="Chuvochina M."/>
            <person name="Waite D.W."/>
            <person name="Rinke C."/>
            <person name="Skarshewski A."/>
            <person name="Chaumeil P.A."/>
            <person name="Hugenholtz P."/>
        </authorList>
    </citation>
    <scope>NUCLEOTIDE SEQUENCE [LARGE SCALE GENOMIC DNA]</scope>
    <source>
        <strain evidence="3">UBA9158</strain>
    </source>
</reference>
<accession>A0A3C1KSQ8</accession>
<gene>
    <name evidence="3" type="ORF">DCP75_18560</name>
</gene>
<dbReference type="AlphaFoldDB" id="A0A3C1KSQ8"/>
<feature type="domain" description="HIT" evidence="2">
    <location>
        <begin position="36"/>
        <end position="104"/>
    </location>
</feature>
<evidence type="ECO:0000313" key="4">
    <source>
        <dbReference type="Proteomes" id="UP000259273"/>
    </source>
</evidence>
<name>A0A3C1KSQ8_9GAMM</name>
<dbReference type="InterPro" id="IPR011146">
    <property type="entry name" value="HIT-like"/>
</dbReference>
<dbReference type="STRING" id="1121937.GCA_000423125_00828"/>
<dbReference type="SUPFAM" id="SSF54197">
    <property type="entry name" value="HIT-like"/>
    <property type="match status" value="1"/>
</dbReference>
<dbReference type="GO" id="GO:0003824">
    <property type="term" value="F:catalytic activity"/>
    <property type="evidence" value="ECO:0007669"/>
    <property type="project" value="InterPro"/>
</dbReference>
<proteinExistence type="predicted"/>
<organism evidence="3 4">
    <name type="scientific">Haliea salexigens</name>
    <dbReference type="NCBI Taxonomy" id="287487"/>
    <lineage>
        <taxon>Bacteria</taxon>
        <taxon>Pseudomonadati</taxon>
        <taxon>Pseudomonadota</taxon>
        <taxon>Gammaproteobacteria</taxon>
        <taxon>Cellvibrionales</taxon>
        <taxon>Halieaceae</taxon>
        <taxon>Haliea</taxon>
    </lineage>
</organism>
<comment type="caution">
    <text evidence="3">The sequence shown here is derived from an EMBL/GenBank/DDBJ whole genome shotgun (WGS) entry which is preliminary data.</text>
</comment>
<evidence type="ECO:0000313" key="3">
    <source>
        <dbReference type="EMBL" id="HAN29687.1"/>
    </source>
</evidence>
<dbReference type="Proteomes" id="UP000259273">
    <property type="component" value="Unassembled WGS sequence"/>
</dbReference>
<dbReference type="InterPro" id="IPR036265">
    <property type="entry name" value="HIT-like_sf"/>
</dbReference>
<dbReference type="Pfam" id="PF01230">
    <property type="entry name" value="HIT"/>
    <property type="match status" value="1"/>
</dbReference>
<comment type="caution">
    <text evidence="1">Lacks conserved residue(s) required for the propagation of feature annotation.</text>
</comment>
<evidence type="ECO:0000256" key="1">
    <source>
        <dbReference type="PROSITE-ProRule" id="PRU00464"/>
    </source>
</evidence>
<sequence>MSAPELHPQLQADCHDLGALASGRLLLSRNASLHWLLLVPDTKAIDLLDMPGDALALVMRDCQRISQWLKQAHAYPKVNFGALGNLVPQLHLHIVGRRPDDPCWPQPVWGNLPVGAVWPEGEIATIRKALIHDN</sequence>
<dbReference type="EMBL" id="DMND01000249">
    <property type="protein sequence ID" value="HAN29687.1"/>
    <property type="molecule type" value="Genomic_DNA"/>
</dbReference>
<protein>
    <submittedName>
        <fullName evidence="3">HIT family protein</fullName>
    </submittedName>
</protein>
<evidence type="ECO:0000259" key="2">
    <source>
        <dbReference type="PROSITE" id="PS51084"/>
    </source>
</evidence>
<dbReference type="PROSITE" id="PS51084">
    <property type="entry name" value="HIT_2"/>
    <property type="match status" value="1"/>
</dbReference>